<keyword evidence="2" id="KW-1185">Reference proteome</keyword>
<reference evidence="1" key="1">
    <citation type="submission" date="2023-08" db="EMBL/GenBank/DDBJ databases">
        <title>Reference Genome Resource for the Citrus Pathogen Phytophthora citrophthora.</title>
        <authorList>
            <person name="Moller H."/>
            <person name="Coetzee B."/>
            <person name="Rose L.J."/>
            <person name="Van Niekerk J.M."/>
        </authorList>
    </citation>
    <scope>NUCLEOTIDE SEQUENCE</scope>
    <source>
        <strain evidence="1">STE-U-9442</strain>
    </source>
</reference>
<accession>A0AAD9H0F7</accession>
<dbReference type="EMBL" id="JASMQC010000002">
    <property type="protein sequence ID" value="KAK1947623.1"/>
    <property type="molecule type" value="Genomic_DNA"/>
</dbReference>
<name>A0AAD9H0F7_9STRA</name>
<evidence type="ECO:0000313" key="1">
    <source>
        <dbReference type="EMBL" id="KAK1947623.1"/>
    </source>
</evidence>
<evidence type="ECO:0000313" key="2">
    <source>
        <dbReference type="Proteomes" id="UP001259832"/>
    </source>
</evidence>
<dbReference type="Proteomes" id="UP001259832">
    <property type="component" value="Unassembled WGS sequence"/>
</dbReference>
<organism evidence="1 2">
    <name type="scientific">Phytophthora citrophthora</name>
    <dbReference type="NCBI Taxonomy" id="4793"/>
    <lineage>
        <taxon>Eukaryota</taxon>
        <taxon>Sar</taxon>
        <taxon>Stramenopiles</taxon>
        <taxon>Oomycota</taxon>
        <taxon>Peronosporomycetes</taxon>
        <taxon>Peronosporales</taxon>
        <taxon>Peronosporaceae</taxon>
        <taxon>Phytophthora</taxon>
    </lineage>
</organism>
<dbReference type="AlphaFoldDB" id="A0AAD9H0F7"/>
<proteinExistence type="predicted"/>
<protein>
    <submittedName>
        <fullName evidence="1">Uncharacterized protein</fullName>
    </submittedName>
</protein>
<comment type="caution">
    <text evidence="1">The sequence shown here is derived from an EMBL/GenBank/DDBJ whole genome shotgun (WGS) entry which is preliminary data.</text>
</comment>
<gene>
    <name evidence="1" type="ORF">P3T76_001633</name>
</gene>
<sequence>MLTGFESGKRRAFYVLHLLDNTREPHGKRTAKVASFRSVDKYQRSEIAMALDLMPGESRGYWKYHVPSKLFKQAKAT</sequence>